<dbReference type="NCBIfam" id="TIGR01317">
    <property type="entry name" value="GOGAT_sm_gam"/>
    <property type="match status" value="1"/>
</dbReference>
<evidence type="ECO:0000259" key="5">
    <source>
        <dbReference type="Pfam" id="PF07992"/>
    </source>
</evidence>
<dbReference type="InterPro" id="IPR009051">
    <property type="entry name" value="Helical_ferredxn"/>
</dbReference>
<dbReference type="InterPro" id="IPR036188">
    <property type="entry name" value="FAD/NAD-bd_sf"/>
</dbReference>
<name>A0A2A5J562_RHOSG</name>
<dbReference type="Gene3D" id="3.50.50.60">
    <property type="entry name" value="FAD/NAD(P)-binding domain"/>
    <property type="match status" value="2"/>
</dbReference>
<dbReference type="GO" id="GO:0004355">
    <property type="term" value="F:glutamate synthase (NADPH) activity"/>
    <property type="evidence" value="ECO:0007669"/>
    <property type="project" value="UniProtKB-EC"/>
</dbReference>
<dbReference type="InterPro" id="IPR051394">
    <property type="entry name" value="Glutamate_Synthase"/>
</dbReference>
<dbReference type="InterPro" id="IPR006005">
    <property type="entry name" value="Glut_synth_ssu1"/>
</dbReference>
<comment type="caution">
    <text evidence="7">The sequence shown here is derived from an EMBL/GenBank/DDBJ whole genome shotgun (WGS) entry which is preliminary data.</text>
</comment>
<dbReference type="RefSeq" id="WP_099698261.1">
    <property type="nucleotide sequence ID" value="NZ_NOVD01000024.1"/>
</dbReference>
<evidence type="ECO:0000256" key="3">
    <source>
        <dbReference type="ARBA" id="ARBA00023164"/>
    </source>
</evidence>
<feature type="domain" description="FAD/NAD(P)-binding" evidence="5">
    <location>
        <begin position="156"/>
        <end position="469"/>
    </location>
</feature>
<accession>A0A2A5J562</accession>
<comment type="pathway">
    <text evidence="4">Amino-acid biosynthesis.</text>
</comment>
<keyword evidence="1" id="KW-0028">Amino-acid biosynthesis</keyword>
<dbReference type="SUPFAM" id="SSF46548">
    <property type="entry name" value="alpha-helical ferredoxin"/>
    <property type="match status" value="1"/>
</dbReference>
<evidence type="ECO:0000256" key="4">
    <source>
        <dbReference type="ARBA" id="ARBA00029440"/>
    </source>
</evidence>
<evidence type="ECO:0000259" key="6">
    <source>
        <dbReference type="Pfam" id="PF14691"/>
    </source>
</evidence>
<dbReference type="Pfam" id="PF07992">
    <property type="entry name" value="Pyr_redox_2"/>
    <property type="match status" value="1"/>
</dbReference>
<keyword evidence="2 7" id="KW-0560">Oxidoreductase</keyword>
<dbReference type="EMBL" id="NOVD01000024">
    <property type="protein sequence ID" value="PCK24734.1"/>
    <property type="molecule type" value="Genomic_DNA"/>
</dbReference>
<dbReference type="SUPFAM" id="SSF51971">
    <property type="entry name" value="Nucleotide-binding domain"/>
    <property type="match status" value="2"/>
</dbReference>
<protein>
    <submittedName>
        <fullName evidence="7">Glutamate synthase</fullName>
        <ecNumber evidence="7">1.4.1.13</ecNumber>
    </submittedName>
</protein>
<dbReference type="PRINTS" id="PR00419">
    <property type="entry name" value="ADXRDTASE"/>
</dbReference>
<dbReference type="Gene3D" id="1.10.1060.10">
    <property type="entry name" value="Alpha-helical ferredoxin"/>
    <property type="match status" value="1"/>
</dbReference>
<dbReference type="AlphaFoldDB" id="A0A2A5J562"/>
<dbReference type="Pfam" id="PF14691">
    <property type="entry name" value="Fer4_20"/>
    <property type="match status" value="1"/>
</dbReference>
<keyword evidence="3" id="KW-0314">Glutamate biosynthesis</keyword>
<feature type="domain" description="Dihydroprymidine dehydrogenase" evidence="6">
    <location>
        <begin position="33"/>
        <end position="141"/>
    </location>
</feature>
<dbReference type="InterPro" id="IPR023753">
    <property type="entry name" value="FAD/NAD-binding_dom"/>
</dbReference>
<organism evidence="7 8">
    <name type="scientific">Rhodococcus qingshengii</name>
    <dbReference type="NCBI Taxonomy" id="334542"/>
    <lineage>
        <taxon>Bacteria</taxon>
        <taxon>Bacillati</taxon>
        <taxon>Actinomycetota</taxon>
        <taxon>Actinomycetes</taxon>
        <taxon>Mycobacteriales</taxon>
        <taxon>Nocardiaceae</taxon>
        <taxon>Rhodococcus</taxon>
        <taxon>Rhodococcus erythropolis group</taxon>
    </lineage>
</organism>
<dbReference type="GO" id="GO:0006537">
    <property type="term" value="P:glutamate biosynthetic process"/>
    <property type="evidence" value="ECO:0007669"/>
    <property type="project" value="UniProtKB-KW"/>
</dbReference>
<reference evidence="7 8" key="1">
    <citation type="submission" date="2017-07" db="EMBL/GenBank/DDBJ databases">
        <title>Draft sequence of Rhodococcus enclensis 23b-28.</title>
        <authorList>
            <person name="Besaury L."/>
            <person name="Sancelme M."/>
            <person name="Amato P."/>
            <person name="Lallement A."/>
            <person name="Delort A.-M."/>
        </authorList>
    </citation>
    <scope>NUCLEOTIDE SEQUENCE [LARGE SCALE GENOMIC DNA]</scope>
    <source>
        <strain evidence="7 8">23b-28</strain>
    </source>
</reference>
<evidence type="ECO:0000313" key="7">
    <source>
        <dbReference type="EMBL" id="PCK24734.1"/>
    </source>
</evidence>
<gene>
    <name evidence="7" type="primary">gltD</name>
    <name evidence="7" type="ORF">CHR55_23985</name>
</gene>
<dbReference type="PANTHER" id="PTHR43100:SF1">
    <property type="entry name" value="GLUTAMATE SYNTHASE [NADPH] SMALL CHAIN"/>
    <property type="match status" value="1"/>
</dbReference>
<evidence type="ECO:0000256" key="2">
    <source>
        <dbReference type="ARBA" id="ARBA00023002"/>
    </source>
</evidence>
<dbReference type="EC" id="1.4.1.13" evidence="7"/>
<dbReference type="GO" id="GO:0051536">
    <property type="term" value="F:iron-sulfur cluster binding"/>
    <property type="evidence" value="ECO:0007669"/>
    <property type="project" value="InterPro"/>
</dbReference>
<dbReference type="PANTHER" id="PTHR43100">
    <property type="entry name" value="GLUTAMATE SYNTHASE [NADPH] SMALL CHAIN"/>
    <property type="match status" value="1"/>
</dbReference>
<dbReference type="GO" id="GO:0016639">
    <property type="term" value="F:oxidoreductase activity, acting on the CH-NH2 group of donors, NAD or NADP as acceptor"/>
    <property type="evidence" value="ECO:0007669"/>
    <property type="project" value="InterPro"/>
</dbReference>
<proteinExistence type="predicted"/>
<sequence>MPDPRGFLNVKRSDAPTRPTDVRVGDWASVYESLDPVVRNRDVSAQASRCMDCAVPYCHSADIGCPLGNLIPEWNDLVRRGRWSEASENLHSTNNFPEFTGHLCPAPCETACVLALDDEHTSGGVTIKRIEQAIVDNAWESGSLGLRPPVVHSGNRVAVVGSGPAGLAAAQQLTRAGHRVTVFERSDRIGGLLRYGIPEFKLPKALINRRLDQLTAEGIRFVTDCAVGVNVSAHDLSTEFEAVVLAVGADRARDTDVPGRSLRGIHRAMTYLRAANRECEGDGASSISARGKNVVIIGGGDTAADCLGTVHRQAALSVTELDYHVPPPARRDRDRDPWPLWPRVLRTSPADEEGSDKRFRWAAQEFLDDGEGAVRAIRMVPVAVSRAKNGQRTLVETGDTIDLVCEMVLLALGFDGVETAPLLTDLDVGTDPLGRIECDVGWQTRTPGVFVCGDAHRGASLVVWAIAEGRSAARAVDMFLTGESALPAPVHPKAFPLFVS</sequence>
<dbReference type="Proteomes" id="UP000230886">
    <property type="component" value="Unassembled WGS sequence"/>
</dbReference>
<dbReference type="InterPro" id="IPR028261">
    <property type="entry name" value="DPD_II"/>
</dbReference>
<evidence type="ECO:0000313" key="8">
    <source>
        <dbReference type="Proteomes" id="UP000230886"/>
    </source>
</evidence>
<evidence type="ECO:0000256" key="1">
    <source>
        <dbReference type="ARBA" id="ARBA00022605"/>
    </source>
</evidence>